<feature type="region of interest" description="Disordered" evidence="1">
    <location>
        <begin position="49"/>
        <end position="72"/>
    </location>
</feature>
<evidence type="ECO:0000256" key="2">
    <source>
        <dbReference type="SAM" id="SignalP"/>
    </source>
</evidence>
<dbReference type="Proteomes" id="UP001558713">
    <property type="component" value="Unassembled WGS sequence"/>
</dbReference>
<keyword evidence="2" id="KW-0732">Signal</keyword>
<evidence type="ECO:0000313" key="3">
    <source>
        <dbReference type="EMBL" id="KAL1208480.1"/>
    </source>
</evidence>
<feature type="chain" id="PRO_5044854932" evidence="2">
    <location>
        <begin position="22"/>
        <end position="72"/>
    </location>
</feature>
<accession>A0ABD1B990</accession>
<keyword evidence="4" id="KW-1185">Reference proteome</keyword>
<reference evidence="3 4" key="1">
    <citation type="submission" date="2024-04" db="EMBL/GenBank/DDBJ databases">
        <title>Genome assembly C_amara_ONT_v2.</title>
        <authorList>
            <person name="Yant L."/>
            <person name="Moore C."/>
            <person name="Slenker M."/>
        </authorList>
    </citation>
    <scope>NUCLEOTIDE SEQUENCE [LARGE SCALE GENOMIC DNA]</scope>
    <source>
        <tissue evidence="3">Leaf</tissue>
    </source>
</reference>
<proteinExistence type="predicted"/>
<sequence length="72" mass="8386">MLSTLIKLILLICLFLGTTMTRECREVHFKIGLTKISKKPERMMPTWVEQKRWHKHPSGPNPSGNRHPPLQP</sequence>
<evidence type="ECO:0000313" key="4">
    <source>
        <dbReference type="Proteomes" id="UP001558713"/>
    </source>
</evidence>
<dbReference type="AlphaFoldDB" id="A0ABD1B990"/>
<dbReference type="EMBL" id="JBANAX010000447">
    <property type="protein sequence ID" value="KAL1208480.1"/>
    <property type="molecule type" value="Genomic_DNA"/>
</dbReference>
<comment type="caution">
    <text evidence="3">The sequence shown here is derived from an EMBL/GenBank/DDBJ whole genome shotgun (WGS) entry which is preliminary data.</text>
</comment>
<organism evidence="3 4">
    <name type="scientific">Cardamine amara subsp. amara</name>
    <dbReference type="NCBI Taxonomy" id="228776"/>
    <lineage>
        <taxon>Eukaryota</taxon>
        <taxon>Viridiplantae</taxon>
        <taxon>Streptophyta</taxon>
        <taxon>Embryophyta</taxon>
        <taxon>Tracheophyta</taxon>
        <taxon>Spermatophyta</taxon>
        <taxon>Magnoliopsida</taxon>
        <taxon>eudicotyledons</taxon>
        <taxon>Gunneridae</taxon>
        <taxon>Pentapetalae</taxon>
        <taxon>rosids</taxon>
        <taxon>malvids</taxon>
        <taxon>Brassicales</taxon>
        <taxon>Brassicaceae</taxon>
        <taxon>Cardamineae</taxon>
        <taxon>Cardamine</taxon>
    </lineage>
</organism>
<name>A0ABD1B990_CARAN</name>
<evidence type="ECO:0000256" key="1">
    <source>
        <dbReference type="SAM" id="MobiDB-lite"/>
    </source>
</evidence>
<feature type="signal peptide" evidence="2">
    <location>
        <begin position="1"/>
        <end position="21"/>
    </location>
</feature>
<protein>
    <submittedName>
        <fullName evidence="3">CLAVATA3/ESR (CLE)-related protein 46</fullName>
    </submittedName>
</protein>
<gene>
    <name evidence="3" type="ORF">V5N11_007962</name>
</gene>